<dbReference type="InterPro" id="IPR011006">
    <property type="entry name" value="CheY-like_superfamily"/>
</dbReference>
<protein>
    <submittedName>
        <fullName evidence="4">Response regulator</fullName>
    </submittedName>
</protein>
<evidence type="ECO:0000313" key="4">
    <source>
        <dbReference type="EMBL" id="MBD8501394.1"/>
    </source>
</evidence>
<keyword evidence="5" id="KW-1185">Reference proteome</keyword>
<dbReference type="PANTHER" id="PTHR44591:SF3">
    <property type="entry name" value="RESPONSE REGULATORY DOMAIN-CONTAINING PROTEIN"/>
    <property type="match status" value="1"/>
</dbReference>
<dbReference type="EMBL" id="JACYTO010000001">
    <property type="protein sequence ID" value="MBD8501394.1"/>
    <property type="molecule type" value="Genomic_DNA"/>
</dbReference>
<evidence type="ECO:0000256" key="2">
    <source>
        <dbReference type="PROSITE-ProRule" id="PRU00169"/>
    </source>
</evidence>
<dbReference type="SMART" id="SM00448">
    <property type="entry name" value="REC"/>
    <property type="match status" value="1"/>
</dbReference>
<sequence>MPASRQTGRNASTAAGMKILVVDDNREVWARLIGLLGEGPLPEIAYAADIAQARAMLERCTPELVVLETRLPDGSGLSLLNELRATRPGLPVAMFSNHPELSRHALAQGACCFFDKSLDFPELLTLLQADAPGRDAAADGAGPACCGGAQ</sequence>
<dbReference type="Proteomes" id="UP000603602">
    <property type="component" value="Unassembled WGS sequence"/>
</dbReference>
<accession>A0ABR9B660</accession>
<keyword evidence="1" id="KW-0597">Phosphoprotein</keyword>
<dbReference type="SUPFAM" id="SSF52172">
    <property type="entry name" value="CheY-like"/>
    <property type="match status" value="1"/>
</dbReference>
<dbReference type="PROSITE" id="PS50110">
    <property type="entry name" value="RESPONSE_REGULATORY"/>
    <property type="match status" value="1"/>
</dbReference>
<dbReference type="RefSeq" id="WP_187716254.1">
    <property type="nucleotide sequence ID" value="NZ_JACTAH010000001.1"/>
</dbReference>
<comment type="caution">
    <text evidence="2">Lacks conserved residue(s) required for the propagation of feature annotation.</text>
</comment>
<proteinExistence type="predicted"/>
<evidence type="ECO:0000313" key="5">
    <source>
        <dbReference type="Proteomes" id="UP000603602"/>
    </source>
</evidence>
<dbReference type="InterPro" id="IPR001789">
    <property type="entry name" value="Sig_transdc_resp-reg_receiver"/>
</dbReference>
<reference evidence="5" key="1">
    <citation type="submission" date="2023-07" db="EMBL/GenBank/DDBJ databases">
        <title>Thauera sp. CAU 1555 isolated from sand of Yaerae Beach.</title>
        <authorList>
            <person name="Kim W."/>
        </authorList>
    </citation>
    <scope>NUCLEOTIDE SEQUENCE [LARGE SCALE GENOMIC DNA]</scope>
    <source>
        <strain evidence="5">CAU 1555</strain>
    </source>
</reference>
<feature type="domain" description="Response regulatory" evidence="3">
    <location>
        <begin position="18"/>
        <end position="131"/>
    </location>
</feature>
<evidence type="ECO:0000256" key="1">
    <source>
        <dbReference type="ARBA" id="ARBA00022553"/>
    </source>
</evidence>
<dbReference type="InterPro" id="IPR050595">
    <property type="entry name" value="Bact_response_regulator"/>
</dbReference>
<comment type="caution">
    <text evidence="4">The sequence shown here is derived from an EMBL/GenBank/DDBJ whole genome shotgun (WGS) entry which is preliminary data.</text>
</comment>
<evidence type="ECO:0000259" key="3">
    <source>
        <dbReference type="PROSITE" id="PS50110"/>
    </source>
</evidence>
<name>A0ABR9B660_9RHOO</name>
<organism evidence="4 5">
    <name type="scientific">Thauera sedimentorum</name>
    <dbReference type="NCBI Taxonomy" id="2767595"/>
    <lineage>
        <taxon>Bacteria</taxon>
        <taxon>Pseudomonadati</taxon>
        <taxon>Pseudomonadota</taxon>
        <taxon>Betaproteobacteria</taxon>
        <taxon>Rhodocyclales</taxon>
        <taxon>Zoogloeaceae</taxon>
        <taxon>Thauera</taxon>
    </lineage>
</organism>
<dbReference type="PANTHER" id="PTHR44591">
    <property type="entry name" value="STRESS RESPONSE REGULATOR PROTEIN 1"/>
    <property type="match status" value="1"/>
</dbReference>
<dbReference type="Gene3D" id="3.40.50.2300">
    <property type="match status" value="1"/>
</dbReference>
<dbReference type="Pfam" id="PF00072">
    <property type="entry name" value="Response_reg"/>
    <property type="match status" value="1"/>
</dbReference>
<gene>
    <name evidence="4" type="ORF">IFO67_00670</name>
</gene>